<reference evidence="6" key="2">
    <citation type="journal article" date="2023" name="IMA Fungus">
        <title>Comparative genomic study of the Penicillium genus elucidates a diverse pangenome and 15 lateral gene transfer events.</title>
        <authorList>
            <person name="Petersen C."/>
            <person name="Sorensen T."/>
            <person name="Nielsen M.R."/>
            <person name="Sondergaard T.E."/>
            <person name="Sorensen J.L."/>
            <person name="Fitzpatrick D.A."/>
            <person name="Frisvad J.C."/>
            <person name="Nielsen K.L."/>
        </authorList>
    </citation>
    <scope>NUCLEOTIDE SEQUENCE</scope>
    <source>
        <strain evidence="6">IBT 29677</strain>
    </source>
</reference>
<feature type="repeat" description="ANK" evidence="3">
    <location>
        <begin position="668"/>
        <end position="700"/>
    </location>
</feature>
<feature type="chain" id="PRO_5040860900" evidence="4">
    <location>
        <begin position="17"/>
        <end position="1417"/>
    </location>
</feature>
<dbReference type="PANTHER" id="PTHR24198:SF165">
    <property type="entry name" value="ANKYRIN REPEAT-CONTAINING PROTEIN-RELATED"/>
    <property type="match status" value="1"/>
</dbReference>
<evidence type="ECO:0000256" key="2">
    <source>
        <dbReference type="ARBA" id="ARBA00023043"/>
    </source>
</evidence>
<feature type="repeat" description="ANK" evidence="3">
    <location>
        <begin position="772"/>
        <end position="804"/>
    </location>
</feature>
<dbReference type="Pfam" id="PF12796">
    <property type="entry name" value="Ank_2"/>
    <property type="match status" value="4"/>
</dbReference>
<gene>
    <name evidence="6" type="ORF">N7509_007494</name>
</gene>
<keyword evidence="4" id="KW-0732">Signal</keyword>
<feature type="domain" description="GPI inositol-deacylase winged helix" evidence="5">
    <location>
        <begin position="193"/>
        <end position="269"/>
    </location>
</feature>
<dbReference type="InterPro" id="IPR002110">
    <property type="entry name" value="Ankyrin_rpt"/>
</dbReference>
<feature type="repeat" description="ANK" evidence="3">
    <location>
        <begin position="635"/>
        <end position="667"/>
    </location>
</feature>
<evidence type="ECO:0000256" key="3">
    <source>
        <dbReference type="PROSITE-ProRule" id="PRU00023"/>
    </source>
</evidence>
<dbReference type="Pfam" id="PF13606">
    <property type="entry name" value="Ank_3"/>
    <property type="match status" value="1"/>
</dbReference>
<proteinExistence type="predicted"/>
<evidence type="ECO:0000256" key="4">
    <source>
        <dbReference type="SAM" id="SignalP"/>
    </source>
</evidence>
<evidence type="ECO:0000313" key="7">
    <source>
        <dbReference type="Proteomes" id="UP001147747"/>
    </source>
</evidence>
<feature type="repeat" description="ANK" evidence="3">
    <location>
        <begin position="411"/>
        <end position="443"/>
    </location>
</feature>
<dbReference type="PROSITE" id="PS50297">
    <property type="entry name" value="ANK_REP_REGION"/>
    <property type="match status" value="7"/>
</dbReference>
<keyword evidence="2 3" id="KW-0040">ANK repeat</keyword>
<comment type="caution">
    <text evidence="6">The sequence shown here is derived from an EMBL/GenBank/DDBJ whole genome shotgun (WGS) entry which is preliminary data.</text>
</comment>
<sequence length="1417" mass="157884">MLFLLRQFVTACKASALGIVKEWCQNPSFLQNARKIADLIAKIAMLQTTHLILDAVDEMENSSDILNCVTQLAESGVRVCVTSRCLPHIEKKMKDAKRLEIASNTSDIILYVKEKLRDSDFEELSENDEVMNEILSRAGNLLTAGSFLLARLTLNQVLGLTTTGQIRKTLQRKPQNLNEAFQESMQRIDAQSEARKTLARRLLSWITFARRQLTVAEVTCAFAVSEKELNEDEKPSIPLLLRVCVGLVVLNNNDNSFQLLHASAYEYFSLSFSNAAETHFDIARTSLNALCLESFNSQPCTSPLELIERLDSLSFIEYAAKYWGEHTLHGSNEELLEPLVMKLLNDDNLSANAFQILLFGRDYANSAAKDELFASLPVRQTKVHVAANWNLTRALRIFLRTGVDASPKDSHDWTPLHWACSNGNFLAAEILLENGASVNAQDMQGWTPLFWAAFIGKLDLVRLLLSKGASYGITSSLGWTALHWAISCGHFEIVKELLKHHSRAPDVNIGYAHMSMDEIRSFYKEPPPVVLAADYSSSQLFGLLVGHLETPGAEVSDKTFNGIWKRQRFDSPVSQNIWRSTRKSQRVATAKLAPTPDQDQMHCEVEWKSILLASAIRADQLSTVQLLLETGADANSYHAIHLAAYRKDPSYVNCLLERGADPTSVDNFGRTALHEAVMHGFVETTIALINGGCDVNKQVGPKCYTDYHIRVAQFELSPDVRHAYPLMQACGHFLSYDHRENHESLLRNMELSTQLVEALLLGGADPKMKDQRGRTALHYAILRPHLPLVKLLVENGCPIDAADASGRIPLHYLARCDESFVQPEDLEKIARLLVTYSEGKGATQPKLLNKSELITPDKTQEKCRDIPRTALHVAFTGARWKTVRVLLNIQADFPTTLEMNSTIELAIRDLKTDMVDLLVSHGALPPPNGVAVLIESVLARKKQPNRDHCQSSDTDLDIQFERILGTIIHLGADVNFDTTPSRRAYVSPWDPIGGSPLTLIARKPGSSKMIQILLSFGADPYSSSMETFDPILTAALLGNLDGLCCLLEFATKHPNPLHWSIHLGTFPEDMCPIMRVCSCLETAGVLAKLNSHGCTLLDLAIEEENDCLIHDLESKGCMIDAAQSKTTFAIQNPTLMLKGRTSNGNRRDSNQTVRRIREANQSKILHLLKMGLDPNWTLEIYTKDRNFFRSARALEPPGKSISVPLLCYGAERGYSRLISHLLVHGAKIEAADTDGWRALHYASFNGYLDIVQILIQHGADVHTTTRAQKSSSRLGGYVKNGTWRAQAHHLAAIRGHSQVFKVLLDSHIDVNARIHGEAENASTDPKSISQEWTSQPQLYHFDPGFEGQTALHLALRHGPGSYFKDYPSDESRLQIAQWCVEAGCMVQGLVEDFSSPDIILRLQKFPALWDSLRSGSR</sequence>
<dbReference type="GeneID" id="81371111"/>
<name>A0A9W9VYY8_9EURO</name>
<keyword evidence="1" id="KW-0677">Repeat</keyword>
<evidence type="ECO:0000259" key="5">
    <source>
        <dbReference type="Pfam" id="PF22939"/>
    </source>
</evidence>
<dbReference type="InterPro" id="IPR054471">
    <property type="entry name" value="GPIID_WHD"/>
</dbReference>
<dbReference type="SMART" id="SM00248">
    <property type="entry name" value="ANK"/>
    <property type="match status" value="15"/>
</dbReference>
<evidence type="ECO:0000313" key="6">
    <source>
        <dbReference type="EMBL" id="KAJ5392004.1"/>
    </source>
</evidence>
<dbReference type="PRINTS" id="PR01415">
    <property type="entry name" value="ANKYRIN"/>
</dbReference>
<reference evidence="6" key="1">
    <citation type="submission" date="2022-12" db="EMBL/GenBank/DDBJ databases">
        <authorList>
            <person name="Petersen C."/>
        </authorList>
    </citation>
    <scope>NUCLEOTIDE SEQUENCE</scope>
    <source>
        <strain evidence="6">IBT 29677</strain>
    </source>
</reference>
<dbReference type="SUPFAM" id="SSF48403">
    <property type="entry name" value="Ankyrin repeat"/>
    <property type="match status" value="3"/>
</dbReference>
<dbReference type="OrthoDB" id="426293at2759"/>
<dbReference type="RefSeq" id="XP_056487682.1">
    <property type="nucleotide sequence ID" value="XM_056632131.1"/>
</dbReference>
<dbReference type="Gene3D" id="1.25.40.20">
    <property type="entry name" value="Ankyrin repeat-containing domain"/>
    <property type="match status" value="6"/>
</dbReference>
<organism evidence="6 7">
    <name type="scientific">Penicillium cosmopolitanum</name>
    <dbReference type="NCBI Taxonomy" id="1131564"/>
    <lineage>
        <taxon>Eukaryota</taxon>
        <taxon>Fungi</taxon>
        <taxon>Dikarya</taxon>
        <taxon>Ascomycota</taxon>
        <taxon>Pezizomycotina</taxon>
        <taxon>Eurotiomycetes</taxon>
        <taxon>Eurotiomycetidae</taxon>
        <taxon>Eurotiales</taxon>
        <taxon>Aspergillaceae</taxon>
        <taxon>Penicillium</taxon>
    </lineage>
</organism>
<dbReference type="Proteomes" id="UP001147747">
    <property type="component" value="Unassembled WGS sequence"/>
</dbReference>
<evidence type="ECO:0000256" key="1">
    <source>
        <dbReference type="ARBA" id="ARBA00022737"/>
    </source>
</evidence>
<dbReference type="EMBL" id="JAPZBU010000008">
    <property type="protein sequence ID" value="KAJ5392004.1"/>
    <property type="molecule type" value="Genomic_DNA"/>
</dbReference>
<feature type="signal peptide" evidence="4">
    <location>
        <begin position="1"/>
        <end position="16"/>
    </location>
</feature>
<dbReference type="InterPro" id="IPR036770">
    <property type="entry name" value="Ankyrin_rpt-contain_sf"/>
</dbReference>
<feature type="repeat" description="ANK" evidence="3">
    <location>
        <begin position="444"/>
        <end position="476"/>
    </location>
</feature>
<protein>
    <submittedName>
        <fullName evidence="6">Ankyrin repeat-containing protein</fullName>
    </submittedName>
</protein>
<dbReference type="PROSITE" id="PS50088">
    <property type="entry name" value="ANK_REPEAT"/>
    <property type="match status" value="7"/>
</dbReference>
<accession>A0A9W9VYY8</accession>
<feature type="repeat" description="ANK" evidence="3">
    <location>
        <begin position="477"/>
        <end position="500"/>
    </location>
</feature>
<keyword evidence="7" id="KW-1185">Reference proteome</keyword>
<dbReference type="Pfam" id="PF22939">
    <property type="entry name" value="WHD_GPIID"/>
    <property type="match status" value="1"/>
</dbReference>
<feature type="repeat" description="ANK" evidence="3">
    <location>
        <begin position="1234"/>
        <end position="1266"/>
    </location>
</feature>
<dbReference type="PANTHER" id="PTHR24198">
    <property type="entry name" value="ANKYRIN REPEAT AND PROTEIN KINASE DOMAIN-CONTAINING PROTEIN"/>
    <property type="match status" value="1"/>
</dbReference>